<sequence length="237" mass="25805">MASSDDILSHAAELLRRLSPEGRAAALRRRERRMRAAKRMLKRLLIGTMLVLAAAAAIGFVVPIGIGGVFATLLALILVWTLVLGTGRTVAPRAEQLATTDLARLPADTGAWLDRQRLALPAPAQRQIDQLESGLAALAPQLSGLDPRQPEALEVRRLIADELPELIRGYQRVPPTLRRTPIAGGTSPDRQLADGLATIGEELARMNQRLADKDLKALATQNRYLEIKYRGDDQPPA</sequence>
<accession>A0ABY4X743</accession>
<feature type="transmembrane region" description="Helical" evidence="1">
    <location>
        <begin position="40"/>
        <end position="58"/>
    </location>
</feature>
<keyword evidence="1" id="KW-1133">Transmembrane helix</keyword>
<dbReference type="EMBL" id="CP084930">
    <property type="protein sequence ID" value="USI72675.1"/>
    <property type="molecule type" value="Genomic_DNA"/>
</dbReference>
<protein>
    <recommendedName>
        <fullName evidence="4">5-bromo-4-chloroindolyl phosphate hydrolysis protein</fullName>
    </recommendedName>
</protein>
<name>A0ABY4X743_9SPHN</name>
<evidence type="ECO:0008006" key="4">
    <source>
        <dbReference type="Google" id="ProtNLM"/>
    </source>
</evidence>
<proteinExistence type="predicted"/>
<feature type="transmembrane region" description="Helical" evidence="1">
    <location>
        <begin position="64"/>
        <end position="84"/>
    </location>
</feature>
<keyword evidence="3" id="KW-1185">Reference proteome</keyword>
<keyword evidence="1" id="KW-0812">Transmembrane</keyword>
<dbReference type="Proteomes" id="UP001056937">
    <property type="component" value="Chromosome 1"/>
</dbReference>
<organism evidence="2 3">
    <name type="scientific">Sphingomonas morindae</name>
    <dbReference type="NCBI Taxonomy" id="1541170"/>
    <lineage>
        <taxon>Bacteria</taxon>
        <taxon>Pseudomonadati</taxon>
        <taxon>Pseudomonadota</taxon>
        <taxon>Alphaproteobacteria</taxon>
        <taxon>Sphingomonadales</taxon>
        <taxon>Sphingomonadaceae</taxon>
        <taxon>Sphingomonas</taxon>
    </lineage>
</organism>
<reference evidence="2" key="1">
    <citation type="journal article" date="2022" name="Toxins">
        <title>Genomic Analysis of Sphingopyxis sp. USTB-05 for Biodegrading Cyanobacterial Hepatotoxins.</title>
        <authorList>
            <person name="Liu C."/>
            <person name="Xu Q."/>
            <person name="Zhao Z."/>
            <person name="Zhang H."/>
            <person name="Liu X."/>
            <person name="Yin C."/>
            <person name="Liu Y."/>
            <person name="Yan H."/>
        </authorList>
    </citation>
    <scope>NUCLEOTIDE SEQUENCE</scope>
    <source>
        <strain evidence="2">NBD5</strain>
    </source>
</reference>
<keyword evidence="1" id="KW-0472">Membrane</keyword>
<dbReference type="RefSeq" id="WP_252166481.1">
    <property type="nucleotide sequence ID" value="NZ_CP084930.1"/>
</dbReference>
<gene>
    <name evidence="2" type="ORF">LHA26_15560</name>
</gene>
<evidence type="ECO:0000256" key="1">
    <source>
        <dbReference type="SAM" id="Phobius"/>
    </source>
</evidence>
<evidence type="ECO:0000313" key="3">
    <source>
        <dbReference type="Proteomes" id="UP001056937"/>
    </source>
</evidence>
<evidence type="ECO:0000313" key="2">
    <source>
        <dbReference type="EMBL" id="USI72675.1"/>
    </source>
</evidence>